<reference evidence="7 8" key="1">
    <citation type="journal article" date="1999" name="Science">
        <title>Genome sequence of the radioresistant bacterium Deinococcus radiodurans R1.</title>
        <authorList>
            <person name="White O."/>
            <person name="Eisen J.A."/>
            <person name="Heidelberg J.F."/>
            <person name="Hickey E.K."/>
            <person name="Peterson J.D."/>
            <person name="Dodson R.J."/>
            <person name="Haft D.H."/>
            <person name="Gwinn M.L."/>
            <person name="Nelson W.C."/>
            <person name="Richardson D.L."/>
            <person name="Moffat K.S."/>
            <person name="Qin H."/>
            <person name="Jiang L."/>
            <person name="Pamphile W."/>
            <person name="Crosby M."/>
            <person name="Shen M."/>
            <person name="Vamathevan J.J."/>
            <person name="Lam P."/>
            <person name="McDonald L."/>
            <person name="Utterback T."/>
            <person name="Zalewski C."/>
            <person name="Makarova K.S."/>
            <person name="Aravind L."/>
            <person name="Daly M.J."/>
            <person name="Minton K.W."/>
            <person name="Fleischmann R.D."/>
            <person name="Ketchum K.A."/>
            <person name="Nelson K.E."/>
            <person name="Salzberg S."/>
            <person name="Smith H.O."/>
            <person name="Venter J.C."/>
            <person name="Fraser C.M."/>
        </authorList>
    </citation>
    <scope>NUCLEOTIDE SEQUENCE [LARGE SCALE GENOMIC DNA]</scope>
    <source>
        <strain evidence="8">ATCC 13939 / DSM 20539 / JCM 16871 / LMG 4051 / NBRC 15346 / NCIMB 9279 / R1 / VKM B-1422</strain>
    </source>
</reference>
<dbReference type="PANTHER" id="PTHR33209">
    <property type="entry name" value="PROTEASE 4"/>
    <property type="match status" value="1"/>
</dbReference>
<evidence type="ECO:0000256" key="5">
    <source>
        <dbReference type="PIRSR" id="PIRSR001217-1"/>
    </source>
</evidence>
<evidence type="ECO:0000256" key="2">
    <source>
        <dbReference type="ARBA" id="ARBA00022670"/>
    </source>
</evidence>
<feature type="active site" description="Proton donor/acceptor" evidence="5">
    <location>
        <position position="180"/>
    </location>
</feature>
<evidence type="ECO:0000313" key="7">
    <source>
        <dbReference type="EMBL" id="AAF11646.1"/>
    </source>
</evidence>
<dbReference type="Pfam" id="PF01343">
    <property type="entry name" value="Peptidase_S49"/>
    <property type="match status" value="2"/>
</dbReference>
<dbReference type="Gene3D" id="3.90.226.10">
    <property type="entry name" value="2-enoyl-CoA Hydratase, Chain A, domain 1"/>
    <property type="match status" value="3"/>
</dbReference>
<keyword evidence="3" id="KW-0378">Hydrolase</keyword>
<keyword evidence="8" id="KW-1185">Reference proteome</keyword>
<feature type="active site" description="Nucleophile" evidence="5">
    <location>
        <position position="370"/>
    </location>
</feature>
<gene>
    <name evidence="7" type="ordered locus">DR_2096</name>
</gene>
<dbReference type="PIR" id="F75315">
    <property type="entry name" value="F75315"/>
</dbReference>
<comment type="similarity">
    <text evidence="1">Belongs to the peptidase S49 family.</text>
</comment>
<dbReference type="InterPro" id="IPR047272">
    <property type="entry name" value="S49_SppA_C"/>
</dbReference>
<dbReference type="InParanoid" id="Q9RSM8"/>
<feature type="domain" description="Peptidase S49" evidence="6">
    <location>
        <begin position="355"/>
        <end position="503"/>
    </location>
</feature>
<evidence type="ECO:0000259" key="6">
    <source>
        <dbReference type="Pfam" id="PF01343"/>
    </source>
</evidence>
<dbReference type="DNASU" id="1799400"/>
<keyword evidence="4" id="KW-0720">Serine protease</keyword>
<evidence type="ECO:0000256" key="3">
    <source>
        <dbReference type="ARBA" id="ARBA00022801"/>
    </source>
</evidence>
<dbReference type="GO" id="GO:0004252">
    <property type="term" value="F:serine-type endopeptidase activity"/>
    <property type="evidence" value="ECO:0000318"/>
    <property type="project" value="GO_Central"/>
</dbReference>
<dbReference type="SUPFAM" id="SSF52096">
    <property type="entry name" value="ClpP/crotonase"/>
    <property type="match status" value="2"/>
</dbReference>
<dbReference type="EMBL" id="AE000513">
    <property type="protein sequence ID" value="AAF11646.1"/>
    <property type="molecule type" value="Genomic_DNA"/>
</dbReference>
<evidence type="ECO:0000256" key="1">
    <source>
        <dbReference type="ARBA" id="ARBA00008683"/>
    </source>
</evidence>
<dbReference type="PaxDb" id="243230-DR_2096"/>
<dbReference type="GO" id="GO:0016020">
    <property type="term" value="C:membrane"/>
    <property type="evidence" value="ECO:0007669"/>
    <property type="project" value="InterPro"/>
</dbReference>
<dbReference type="OrthoDB" id="9764363at2"/>
<dbReference type="InterPro" id="IPR047217">
    <property type="entry name" value="S49_SppA_67K_type_N"/>
</dbReference>
<dbReference type="KEGG" id="dra:DR_2096"/>
<dbReference type="eggNOG" id="COG0616">
    <property type="taxonomic scope" value="Bacteria"/>
</dbReference>
<protein>
    <submittedName>
        <fullName evidence="7">Endopeptidase IV-related protein</fullName>
    </submittedName>
</protein>
<dbReference type="PANTHER" id="PTHR33209:SF1">
    <property type="entry name" value="PEPTIDASE S49 DOMAIN-CONTAINING PROTEIN"/>
    <property type="match status" value="1"/>
</dbReference>
<dbReference type="InterPro" id="IPR004634">
    <property type="entry name" value="Pept_S49_pIV"/>
</dbReference>
<sequence>MQSFLTGRPATFHPVPAYSDLMNIPLFGNLLDLPAGVTRPTWVVLDVTGDYPERQPTQPLAALLNKAETVEALAARAAKLAEADWLHGVLVRVSEFTAAPATAHAIREILRRLSENKRTVAYLPQLTMTSLIVASGAQEIAAPESADVMVSGFAAEPTFLGAFLKKHGIEFENLRIKEYKAALTRFSQDHMDEANREQLSAYLGGLEAAWAADLAQGRGVSEEDALGWLTADLTSAQGAVDAGLIDRVAYEDELIGPGTRPLAAVLDLLLPNKPGTPKAGKVAVVSVVGSIVTGKSKNNPLPLPLLGGPMAGSDTVVAALKHAKEDKATKAIVVYVNSGGGSALASDLMWREIATSDKPVVVVMGEYAASGGYYLATHADKIVASPYTLTGSIGVVSGKPVMQEFNGRQGLKPERVGRDRALMYSPSRPYTDEERAHIEKGIGEVYDRFTSRVAEGRDLSQERVNEIGRGRIWSGYDALELGLVDELGDLHRGLELARELAGLPDDAPTWNAAPKKQGPLPEFVQEAAQAAQVSVTVWPFGRERALTWLDQDIQIR</sequence>
<dbReference type="CDD" id="cd07018">
    <property type="entry name" value="S49_SppA_67K_type"/>
    <property type="match status" value="1"/>
</dbReference>
<evidence type="ECO:0000256" key="4">
    <source>
        <dbReference type="ARBA" id="ARBA00022825"/>
    </source>
</evidence>
<keyword evidence="2" id="KW-0645">Protease</keyword>
<dbReference type="InterPro" id="IPR002142">
    <property type="entry name" value="Peptidase_S49"/>
</dbReference>
<organism evidence="7 8">
    <name type="scientific">Deinococcus radiodurans (strain ATCC 13939 / DSM 20539 / JCM 16871 / CCUG 27074 / LMG 4051 / NBRC 15346 / NCIMB 9279 / VKM B-1422 / R1)</name>
    <dbReference type="NCBI Taxonomy" id="243230"/>
    <lineage>
        <taxon>Bacteria</taxon>
        <taxon>Thermotogati</taxon>
        <taxon>Deinococcota</taxon>
        <taxon>Deinococci</taxon>
        <taxon>Deinococcales</taxon>
        <taxon>Deinococcaceae</taxon>
        <taxon>Deinococcus</taxon>
    </lineage>
</organism>
<dbReference type="GO" id="GO:0006465">
    <property type="term" value="P:signal peptide processing"/>
    <property type="evidence" value="ECO:0007669"/>
    <property type="project" value="InterPro"/>
</dbReference>
<accession>Q9RSM8</accession>
<dbReference type="PIRSF" id="PIRSF001217">
    <property type="entry name" value="Protease_4_SppA"/>
    <property type="match status" value="1"/>
</dbReference>
<name>Q9RSM8_DEIRA</name>
<dbReference type="Proteomes" id="UP000002524">
    <property type="component" value="Chromosome 1"/>
</dbReference>
<dbReference type="AlphaFoldDB" id="Q9RSM8"/>
<dbReference type="EnsemblBacteria" id="AAF11646">
    <property type="protein sequence ID" value="AAF11646"/>
    <property type="gene ID" value="DR_2096"/>
</dbReference>
<evidence type="ECO:0000313" key="8">
    <source>
        <dbReference type="Proteomes" id="UP000002524"/>
    </source>
</evidence>
<proteinExistence type="inferred from homology"/>
<dbReference type="STRING" id="243230.DR_2096"/>
<dbReference type="PATRIC" id="fig|243230.17.peg.2320"/>
<feature type="domain" description="Peptidase S49" evidence="6">
    <location>
        <begin position="113"/>
        <end position="255"/>
    </location>
</feature>
<dbReference type="HOGENOM" id="CLU_008856_1_0_0"/>
<dbReference type="InterPro" id="IPR029045">
    <property type="entry name" value="ClpP/crotonase-like_dom_sf"/>
</dbReference>
<dbReference type="CDD" id="cd07023">
    <property type="entry name" value="S49_Sppa_N_C"/>
    <property type="match status" value="1"/>
</dbReference>